<dbReference type="Proteomes" id="UP000256977">
    <property type="component" value="Unassembled WGS sequence"/>
</dbReference>
<dbReference type="InterPro" id="IPR035906">
    <property type="entry name" value="MetI-like_sf"/>
</dbReference>
<evidence type="ECO:0000313" key="9">
    <source>
        <dbReference type="EMBL" id="RED76782.1"/>
    </source>
</evidence>
<dbReference type="CDD" id="cd06261">
    <property type="entry name" value="TM_PBP2"/>
    <property type="match status" value="1"/>
</dbReference>
<dbReference type="PANTHER" id="PTHR43744:SF9">
    <property type="entry name" value="POLYGALACTURONAN_RHAMNOGALACTURONAN TRANSPORT SYSTEM PERMEASE PROTEIN YTCP"/>
    <property type="match status" value="1"/>
</dbReference>
<protein>
    <submittedName>
        <fullName evidence="9">Carbohydrate ABC transporter membrane protein 2 (CUT1 family)</fullName>
    </submittedName>
</protein>
<dbReference type="PANTHER" id="PTHR43744">
    <property type="entry name" value="ABC TRANSPORTER PERMEASE PROTEIN MG189-RELATED-RELATED"/>
    <property type="match status" value="1"/>
</dbReference>
<keyword evidence="3" id="KW-1003">Cell membrane</keyword>
<reference evidence="9 10" key="1">
    <citation type="submission" date="2018-07" db="EMBL/GenBank/DDBJ databases">
        <title>Genomic Encyclopedia of Type Strains, Phase III (KMG-III): the genomes of soil and plant-associated and newly described type strains.</title>
        <authorList>
            <person name="Whitman W."/>
        </authorList>
    </citation>
    <scope>NUCLEOTIDE SEQUENCE [LARGE SCALE GENOMIC DNA]</scope>
    <source>
        <strain evidence="9 10">CECT 7287</strain>
    </source>
</reference>
<sequence length="292" mass="32810">MYYKTTAYRTFNVFNYIVLALIAVACLLPMIHTLAVSFSGRGPANAFQVGLWPVDFTFDAYRKTLNNPNFLHSLWVSVIRTIAGTAIGMSVIFLAAYPLSKDNSVFKARSFYSWYFIITLLFNGGLVPSYIVVQKLGLLNSIWSLILPVAVNIWLLVLMMSFFRSVPKELEEAALIDGASQLKILTLIFLPVSLPSVATLSLFMMVFHWNSWFDALIYIGDIRDYPLATFLQTILIQLDTMKVSMSGFDAENMSNRTVKAAQVFIGALPILMVYPFLQKYFVKGIVVGAVKE</sequence>
<comment type="caution">
    <text evidence="9">The sequence shown here is derived from an EMBL/GenBank/DDBJ whole genome shotgun (WGS) entry which is preliminary data.</text>
</comment>
<dbReference type="AlphaFoldDB" id="A0A3D9JRW8"/>
<organism evidence="9 10">
    <name type="scientific">Cohnella phaseoli</name>
    <dbReference type="NCBI Taxonomy" id="456490"/>
    <lineage>
        <taxon>Bacteria</taxon>
        <taxon>Bacillati</taxon>
        <taxon>Bacillota</taxon>
        <taxon>Bacilli</taxon>
        <taxon>Bacillales</taxon>
        <taxon>Paenibacillaceae</taxon>
        <taxon>Cohnella</taxon>
    </lineage>
</organism>
<evidence type="ECO:0000256" key="2">
    <source>
        <dbReference type="ARBA" id="ARBA00022448"/>
    </source>
</evidence>
<evidence type="ECO:0000256" key="7">
    <source>
        <dbReference type="RuleBase" id="RU363032"/>
    </source>
</evidence>
<evidence type="ECO:0000313" key="10">
    <source>
        <dbReference type="Proteomes" id="UP000256977"/>
    </source>
</evidence>
<keyword evidence="4 7" id="KW-0812">Transmembrane</keyword>
<comment type="subcellular location">
    <subcellularLocation>
        <location evidence="1 7">Cell membrane</location>
        <topology evidence="1 7">Multi-pass membrane protein</topology>
    </subcellularLocation>
</comment>
<comment type="similarity">
    <text evidence="7">Belongs to the binding-protein-dependent transport system permease family.</text>
</comment>
<feature type="transmembrane region" description="Helical" evidence="7">
    <location>
        <begin position="184"/>
        <end position="209"/>
    </location>
</feature>
<proteinExistence type="inferred from homology"/>
<name>A0A3D9JRW8_9BACL</name>
<keyword evidence="2 7" id="KW-0813">Transport</keyword>
<evidence type="ECO:0000256" key="6">
    <source>
        <dbReference type="ARBA" id="ARBA00023136"/>
    </source>
</evidence>
<dbReference type="InterPro" id="IPR000515">
    <property type="entry name" value="MetI-like"/>
</dbReference>
<dbReference type="GO" id="GO:0055085">
    <property type="term" value="P:transmembrane transport"/>
    <property type="evidence" value="ECO:0007669"/>
    <property type="project" value="InterPro"/>
</dbReference>
<dbReference type="SUPFAM" id="SSF161098">
    <property type="entry name" value="MetI-like"/>
    <property type="match status" value="1"/>
</dbReference>
<evidence type="ECO:0000256" key="1">
    <source>
        <dbReference type="ARBA" id="ARBA00004651"/>
    </source>
</evidence>
<feature type="transmembrane region" description="Helical" evidence="7">
    <location>
        <begin position="145"/>
        <end position="163"/>
    </location>
</feature>
<evidence type="ECO:0000256" key="5">
    <source>
        <dbReference type="ARBA" id="ARBA00022989"/>
    </source>
</evidence>
<keyword evidence="5 7" id="KW-1133">Transmembrane helix</keyword>
<dbReference type="PROSITE" id="PS51257">
    <property type="entry name" value="PROKAR_LIPOPROTEIN"/>
    <property type="match status" value="1"/>
</dbReference>
<dbReference type="PROSITE" id="PS50928">
    <property type="entry name" value="ABC_TM1"/>
    <property type="match status" value="1"/>
</dbReference>
<evidence type="ECO:0000259" key="8">
    <source>
        <dbReference type="PROSITE" id="PS50928"/>
    </source>
</evidence>
<feature type="transmembrane region" description="Helical" evidence="7">
    <location>
        <begin position="70"/>
        <end position="99"/>
    </location>
</feature>
<dbReference type="OrthoDB" id="9810086at2"/>
<gene>
    <name evidence="9" type="ORF">DFP98_1101</name>
</gene>
<feature type="transmembrane region" description="Helical" evidence="7">
    <location>
        <begin position="111"/>
        <end position="133"/>
    </location>
</feature>
<dbReference type="Gene3D" id="1.10.3720.10">
    <property type="entry name" value="MetI-like"/>
    <property type="match status" value="1"/>
</dbReference>
<dbReference type="GO" id="GO:0005886">
    <property type="term" value="C:plasma membrane"/>
    <property type="evidence" value="ECO:0007669"/>
    <property type="project" value="UniProtKB-SubCell"/>
</dbReference>
<feature type="transmembrane region" description="Helical" evidence="7">
    <location>
        <begin position="257"/>
        <end position="277"/>
    </location>
</feature>
<accession>A0A3D9JRW8</accession>
<dbReference type="EMBL" id="QRDZ01000010">
    <property type="protein sequence ID" value="RED76782.1"/>
    <property type="molecule type" value="Genomic_DNA"/>
</dbReference>
<dbReference type="RefSeq" id="WP_116061252.1">
    <property type="nucleotide sequence ID" value="NZ_QRDZ01000010.1"/>
</dbReference>
<evidence type="ECO:0000256" key="4">
    <source>
        <dbReference type="ARBA" id="ARBA00022692"/>
    </source>
</evidence>
<keyword evidence="10" id="KW-1185">Reference proteome</keyword>
<feature type="domain" description="ABC transmembrane type-1" evidence="8">
    <location>
        <begin position="70"/>
        <end position="277"/>
    </location>
</feature>
<evidence type="ECO:0000256" key="3">
    <source>
        <dbReference type="ARBA" id="ARBA00022475"/>
    </source>
</evidence>
<dbReference type="Pfam" id="PF00528">
    <property type="entry name" value="BPD_transp_1"/>
    <property type="match status" value="1"/>
</dbReference>
<keyword evidence="6 7" id="KW-0472">Membrane</keyword>